<dbReference type="Pfam" id="PF01546">
    <property type="entry name" value="Peptidase_M20"/>
    <property type="match status" value="1"/>
</dbReference>
<dbReference type="CDD" id="cd05672">
    <property type="entry name" value="M20_ACY1L2-like"/>
    <property type="match status" value="1"/>
</dbReference>
<dbReference type="GeneID" id="41072556"/>
<dbReference type="Pfam" id="PF07687">
    <property type="entry name" value="M20_dimer"/>
    <property type="match status" value="1"/>
</dbReference>
<dbReference type="InterPro" id="IPR002933">
    <property type="entry name" value="Peptidase_M20"/>
</dbReference>
<reference evidence="3 4" key="1">
    <citation type="journal article" date="2016" name="Front. Microbiol.">
        <title>Comprehensive Phylogenetic Analysis of Bovine Non-aureus Staphylococci Species Based on Whole-Genome Sequencing.</title>
        <authorList>
            <person name="Naushad S."/>
            <person name="Barkema H.W."/>
            <person name="Luby C."/>
            <person name="Condas L.A."/>
            <person name="Nobrega D.B."/>
            <person name="Carson D.A."/>
            <person name="De Buck J."/>
        </authorList>
    </citation>
    <scope>NUCLEOTIDE SEQUENCE [LARGE SCALE GENOMIC DNA]</scope>
    <source>
        <strain evidence="3 4">SNUC 5959</strain>
    </source>
</reference>
<dbReference type="Proteomes" id="UP000285625">
    <property type="component" value="Unassembled WGS sequence"/>
</dbReference>
<feature type="domain" description="Peptidase M20 dimerisation" evidence="2">
    <location>
        <begin position="188"/>
        <end position="277"/>
    </location>
</feature>
<dbReference type="NCBIfam" id="TIGR01891">
    <property type="entry name" value="amidohydrolases"/>
    <property type="match status" value="1"/>
</dbReference>
<dbReference type="GO" id="GO:0071713">
    <property type="term" value="F:para-aminobenzoyl-glutamate hydrolase activity"/>
    <property type="evidence" value="ECO:0007669"/>
    <property type="project" value="TreeGrafter"/>
</dbReference>
<dbReference type="SUPFAM" id="SSF55031">
    <property type="entry name" value="Bacterial exopeptidase dimerisation domain"/>
    <property type="match status" value="1"/>
</dbReference>
<dbReference type="GO" id="GO:0016805">
    <property type="term" value="F:dipeptidase activity"/>
    <property type="evidence" value="ECO:0007669"/>
    <property type="project" value="InterPro"/>
</dbReference>
<dbReference type="PANTHER" id="PTHR30575:SF0">
    <property type="entry name" value="XAA-ARG DIPEPTIDASE"/>
    <property type="match status" value="1"/>
</dbReference>
<dbReference type="Gene3D" id="3.30.70.360">
    <property type="match status" value="1"/>
</dbReference>
<dbReference type="Gene3D" id="3.40.630.10">
    <property type="entry name" value="Zn peptidases"/>
    <property type="match status" value="1"/>
</dbReference>
<accession>A0A418JH23</accession>
<dbReference type="GO" id="GO:0046657">
    <property type="term" value="P:folic acid catabolic process"/>
    <property type="evidence" value="ECO:0007669"/>
    <property type="project" value="TreeGrafter"/>
</dbReference>
<dbReference type="FunFam" id="3.40.630.10:FF:000071">
    <property type="entry name" value="Peptidase M20 domain-containing protein 2"/>
    <property type="match status" value="1"/>
</dbReference>
<dbReference type="InterPro" id="IPR052030">
    <property type="entry name" value="Peptidase_M20/M20A_hydrolases"/>
</dbReference>
<comment type="similarity">
    <text evidence="1">Belongs to the peptidase M20A family.</text>
</comment>
<name>A0A418JH23_STAHY</name>
<evidence type="ECO:0000313" key="3">
    <source>
        <dbReference type="EMBL" id="RIO43954.1"/>
    </source>
</evidence>
<sequence length="406" mass="44412">MITFCFLKGDFTLVSVRQRILDYIDNHRLHYLDMSHQIHDRPELGNEELFASRLLIDHLSEHGFNIQKDIAGHSTGFIASYDADAPGPAIGFLAEYDALPGLGHACGHNIIGTASVLAGIALKQVVDELGGSVVIFGCPAEEGGENGSAKASYVKEGLFDDIDVALMIHPGNETYPTIHTLAVDVLDIQFYGKSAHASENAHDAKNALDAMLSFFNGIAQLRQHIRKSERVHGVILDGGKAANIIPDYTHARFYTRATTRKSLDILTERVHRIAKGAAIQTGCDYEFGPIQNGVNEFIKSPELDALFERYAIELGEEVSHDDFGYGSTDTGNVSHVIPTIHPHIKIGPRSLVGHTHRFREAAASPMGDKALIKGAKIIALMGANLLQDDELLSTIQKEHQLLREKL</sequence>
<dbReference type="InterPro" id="IPR036264">
    <property type="entry name" value="Bact_exopeptidase_dim_dom"/>
</dbReference>
<dbReference type="InterPro" id="IPR017439">
    <property type="entry name" value="Amidohydrolase"/>
</dbReference>
<dbReference type="PIRSF" id="PIRSF037226">
    <property type="entry name" value="Amidohydrolase_ACY1L2_prd"/>
    <property type="match status" value="1"/>
</dbReference>
<dbReference type="EMBL" id="QXVO01000035">
    <property type="protein sequence ID" value="RIO43954.1"/>
    <property type="molecule type" value="Genomic_DNA"/>
</dbReference>
<protein>
    <recommendedName>
        <fullName evidence="1">Peptidase M20 domain-containing protein 2</fullName>
    </recommendedName>
</protein>
<comment type="caution">
    <text evidence="3">The sequence shown here is derived from an EMBL/GenBank/DDBJ whole genome shotgun (WGS) entry which is preliminary data.</text>
</comment>
<dbReference type="InterPro" id="IPR017144">
    <property type="entry name" value="Xaa-Arg_dipeptidase"/>
</dbReference>
<dbReference type="InterPro" id="IPR011650">
    <property type="entry name" value="Peptidase_M20_dimer"/>
</dbReference>
<evidence type="ECO:0000313" key="4">
    <source>
        <dbReference type="Proteomes" id="UP000285625"/>
    </source>
</evidence>
<organism evidence="3 4">
    <name type="scientific">Staphylococcus hyicus</name>
    <dbReference type="NCBI Taxonomy" id="1284"/>
    <lineage>
        <taxon>Bacteria</taxon>
        <taxon>Bacillati</taxon>
        <taxon>Bacillota</taxon>
        <taxon>Bacilli</taxon>
        <taxon>Bacillales</taxon>
        <taxon>Staphylococcaceae</taxon>
        <taxon>Staphylococcus</taxon>
    </lineage>
</organism>
<dbReference type="AlphaFoldDB" id="A0A418JH23"/>
<proteinExistence type="inferred from homology"/>
<dbReference type="GO" id="GO:0005737">
    <property type="term" value="C:cytoplasm"/>
    <property type="evidence" value="ECO:0007669"/>
    <property type="project" value="TreeGrafter"/>
</dbReference>
<gene>
    <name evidence="3" type="ORF">BUZ57_10050</name>
</gene>
<dbReference type="FunFam" id="3.30.70.360:FF:000004">
    <property type="entry name" value="Peptidase M20 domain-containing protein 2"/>
    <property type="match status" value="1"/>
</dbReference>
<evidence type="ECO:0000256" key="1">
    <source>
        <dbReference type="PIRNR" id="PIRNR037226"/>
    </source>
</evidence>
<dbReference type="STRING" id="1284.SHYC_03605"/>
<dbReference type="PANTHER" id="PTHR30575">
    <property type="entry name" value="PEPTIDASE M20"/>
    <property type="match status" value="1"/>
</dbReference>
<dbReference type="SUPFAM" id="SSF53187">
    <property type="entry name" value="Zn-dependent exopeptidases"/>
    <property type="match status" value="1"/>
</dbReference>
<dbReference type="RefSeq" id="WP_052257799.1">
    <property type="nucleotide sequence ID" value="NZ_CP008747.1"/>
</dbReference>
<evidence type="ECO:0000259" key="2">
    <source>
        <dbReference type="Pfam" id="PF07687"/>
    </source>
</evidence>